<dbReference type="GO" id="GO:0006508">
    <property type="term" value="P:proteolysis"/>
    <property type="evidence" value="ECO:0007669"/>
    <property type="project" value="UniProtKB-KW"/>
</dbReference>
<evidence type="ECO:0000256" key="6">
    <source>
        <dbReference type="ARBA" id="ARBA00023125"/>
    </source>
</evidence>
<name>A0A0P7AUF6_9FLAO</name>
<protein>
    <recommendedName>
        <fullName evidence="8">Abasic site processing protein</fullName>
        <ecNumber evidence="8">3.4.-.-</ecNumber>
    </recommendedName>
</protein>
<keyword evidence="4 8" id="KW-0378">Hydrolase</keyword>
<dbReference type="EMBL" id="LDJX01000003">
    <property type="protein sequence ID" value="KPM32127.1"/>
    <property type="molecule type" value="Genomic_DNA"/>
</dbReference>
<dbReference type="AlphaFoldDB" id="A0A0P7AUF6"/>
<sequence>MEKHLNRPFKYPHLYERQILINGLEESVIPIVAMGKKEIISFSIWGILPEGYAEDWATFQDICNTLNVPLNSMEGNLWYAKSLLNKRCLIPITGFFTSYLSKGVVYPYYFARENALPFCLAGIYNVLDDGFITSSMITCEADDIIRKVHNVGQTMPMILHQDLHSAWLQEEVDMSEIKQILKTPHEFQIRAHPIAREFYKNHISYDSMLEPVTYNHIPKGLS</sequence>
<dbReference type="Gene3D" id="3.90.1680.10">
    <property type="entry name" value="SOS response associated peptidase-like"/>
    <property type="match status" value="1"/>
</dbReference>
<organism evidence="9 10">
    <name type="scientific">Croceitalea dokdonensis DOKDO 023</name>
    <dbReference type="NCBI Taxonomy" id="1300341"/>
    <lineage>
        <taxon>Bacteria</taxon>
        <taxon>Pseudomonadati</taxon>
        <taxon>Bacteroidota</taxon>
        <taxon>Flavobacteriia</taxon>
        <taxon>Flavobacteriales</taxon>
        <taxon>Flavobacteriaceae</taxon>
        <taxon>Croceitalea</taxon>
    </lineage>
</organism>
<gene>
    <name evidence="9" type="ORF">I595_1776</name>
</gene>
<evidence type="ECO:0000256" key="7">
    <source>
        <dbReference type="ARBA" id="ARBA00023239"/>
    </source>
</evidence>
<evidence type="ECO:0000256" key="5">
    <source>
        <dbReference type="ARBA" id="ARBA00023124"/>
    </source>
</evidence>
<dbReference type="SUPFAM" id="SSF143081">
    <property type="entry name" value="BB1717-like"/>
    <property type="match status" value="1"/>
</dbReference>
<dbReference type="GO" id="GO:0106300">
    <property type="term" value="P:protein-DNA covalent cross-linking repair"/>
    <property type="evidence" value="ECO:0007669"/>
    <property type="project" value="InterPro"/>
</dbReference>
<keyword evidence="3" id="KW-0227">DNA damage</keyword>
<dbReference type="InterPro" id="IPR003738">
    <property type="entry name" value="SRAP"/>
</dbReference>
<evidence type="ECO:0000256" key="2">
    <source>
        <dbReference type="ARBA" id="ARBA00022670"/>
    </source>
</evidence>
<dbReference type="EC" id="3.4.-.-" evidence="8"/>
<dbReference type="PANTHER" id="PTHR13604">
    <property type="entry name" value="DC12-RELATED"/>
    <property type="match status" value="1"/>
</dbReference>
<comment type="caution">
    <text evidence="9">The sequence shown here is derived from an EMBL/GenBank/DDBJ whole genome shotgun (WGS) entry which is preliminary data.</text>
</comment>
<keyword evidence="7" id="KW-0456">Lyase</keyword>
<dbReference type="PANTHER" id="PTHR13604:SF0">
    <property type="entry name" value="ABASIC SITE PROCESSING PROTEIN HMCES"/>
    <property type="match status" value="1"/>
</dbReference>
<dbReference type="GO" id="GO:0003697">
    <property type="term" value="F:single-stranded DNA binding"/>
    <property type="evidence" value="ECO:0007669"/>
    <property type="project" value="InterPro"/>
</dbReference>
<dbReference type="GO" id="GO:0016829">
    <property type="term" value="F:lyase activity"/>
    <property type="evidence" value="ECO:0007669"/>
    <property type="project" value="UniProtKB-KW"/>
</dbReference>
<accession>A0A0P7AUF6</accession>
<dbReference type="Pfam" id="PF02586">
    <property type="entry name" value="SRAP"/>
    <property type="match status" value="1"/>
</dbReference>
<reference evidence="9 10" key="1">
    <citation type="submission" date="2015-09" db="EMBL/GenBank/DDBJ databases">
        <title>Genome sequence of the marine flavobacterium Croceitalea dokdonensis DOKDO 023 that contains proton- and sodium-pumping rhodopsins.</title>
        <authorList>
            <person name="Kwon S.-K."/>
            <person name="Lee H.K."/>
            <person name="Kwak M.-J."/>
            <person name="Kim J.F."/>
        </authorList>
    </citation>
    <scope>NUCLEOTIDE SEQUENCE [LARGE SCALE GENOMIC DNA]</scope>
    <source>
        <strain evidence="9 10">DOKDO 023</strain>
    </source>
</reference>
<evidence type="ECO:0000256" key="8">
    <source>
        <dbReference type="RuleBase" id="RU364100"/>
    </source>
</evidence>
<proteinExistence type="inferred from homology"/>
<evidence type="ECO:0000313" key="9">
    <source>
        <dbReference type="EMBL" id="KPM32127.1"/>
    </source>
</evidence>
<dbReference type="Proteomes" id="UP000050280">
    <property type="component" value="Unassembled WGS sequence"/>
</dbReference>
<evidence type="ECO:0000256" key="3">
    <source>
        <dbReference type="ARBA" id="ARBA00022763"/>
    </source>
</evidence>
<evidence type="ECO:0000256" key="4">
    <source>
        <dbReference type="ARBA" id="ARBA00022801"/>
    </source>
</evidence>
<evidence type="ECO:0000313" key="10">
    <source>
        <dbReference type="Proteomes" id="UP000050280"/>
    </source>
</evidence>
<evidence type="ECO:0000256" key="1">
    <source>
        <dbReference type="ARBA" id="ARBA00008136"/>
    </source>
</evidence>
<keyword evidence="5" id="KW-0190">Covalent protein-DNA linkage</keyword>
<comment type="similarity">
    <text evidence="1 8">Belongs to the SOS response-associated peptidase family.</text>
</comment>
<dbReference type="InterPro" id="IPR036590">
    <property type="entry name" value="SRAP-like"/>
</dbReference>
<keyword evidence="2 8" id="KW-0645">Protease</keyword>
<dbReference type="GO" id="GO:0008233">
    <property type="term" value="F:peptidase activity"/>
    <property type="evidence" value="ECO:0007669"/>
    <property type="project" value="UniProtKB-KW"/>
</dbReference>
<keyword evidence="10" id="KW-1185">Reference proteome</keyword>
<keyword evidence="6" id="KW-0238">DNA-binding</keyword>